<sequence>MIKLYYLKYIFALPLFLFSFCVQAQTLTHNNNISVNTTSLEWTLTGTSLSPVVTDFELFENATGQTAGTLLTLITINSGTEYRIIANISTLKTDTDQFKLQFNSTDATKNYIIDETAPSAPSLLRIHEDFDLGVSNTDNITNMTSLLFQVTAEVGSTITLYDGSNNLIATGPCTGTNVFIGIVTAITQNIQAYATDIAGNTSVVTVTPITVDTTPPSAPNTPDLLTSSDSGTNTSDNITNNTTPTFTLSGLTNTTGFKVQLESDKDGILETVLITASSQDVTVSTSLSEGVHQISAKMIDVAGNESIASGNLSLTIDISIPVTPSITLDTNSDTGRDNSDNNSNDLTPTFNVVSPVGSTITLYEGSNTKGTLLSTGLDQITSSTITSGAVYNFTVKVNDTAGNESAVSNTITYDVKNIVIPPLTLPTLAGGSDSGITGDGKTNDTTPTFNFPGLTNVDSREIIVNSSIDGEVGRESITGASRDITLSALSEGTHTISYFIEDVYGNNSTSGSQVLIIDTTPPSLSSVSIASDNGVNTELVANGNTSTLSFTSSEILHSTSSVTLGGQSTTLSNTGTDYTASYLFTNPANYIGVSFIISLVDEAGNVGTSVTATTDGSQNYFYPTLTNTISPPATTQFCNGDLVTFSTPSSGAVGGTGTYTYNWERRLGAGAYVSLNYSDEQLVENASLSTGIYTYRRSVESEGVTLNSNTFSISVIANINNIIASPVITEYCNSINTGGLSINATSTLGGTGTFSYQWQYAINGGGWINNGTSSNYSNSSILSTTGTYSFRRIVTSGACTSISNEVEIVINPSISLNTINNISGNTVCLGDAIVLIGSIPTGGDDSYTYQWYSQRNGGSFNSIPGATSQSYYNASVSNPGQYVFRREVTSGNCTSQVSTPMINVPGLITTFNLEPSTTSYSDIQSMAVPLNVTGLVSGETFYCTGPGVVSTGTGSGNNNFYPNLATQGTHTIYYHISGSDGCEQEEAVVFNIYDGSSVISVGAQYCEDDAAVTLTVPVTPSFTGTSPYTLVRFEGDGTSGVGTPSGATFTPSDVLAANPSVLDGQNYSTTLTAVYEDASIPAVEYSVSQSVIITKNHVASINLSQVDFCEDDAPFSVNANVDGALSTSGGVFDLDGGAIVSNNSIIINPRALTLGSHTLTYTYTDSNINSCSAVDVFTFNVNRLPTVGYRYTTSGDDGDFCFDGDTVFLQGIANSVDVTSGAFSTPDAIAAALVDNGDGTAYFIPSLMGLDIYDSDEDYTITFSYTDGVGCVNDADSIVTIYGFDEVGLAFSSSSDSICYSEGDVLITPMEGLTAYGGNGTYSINTGGLTSNMDGTASFDPSVAAIAAGETSTSDYSMHVITYTYDNLEGCLLSINDTLYVKPLPAIPTLTSSVPTYCSNDVALAPIQVTGEAGASFVWYSDPGLTSVVSSSNTLNPSNAPNVSVVTTVSYYVVQTNTDVCTSDPLQVDILIYPKPVAPLLHAANQTTYCSGEIVNSLSVATPGNNIKWYSDVALTTQVGFGDSFTPALNTNVSSDSSVTYYVTETTNGCEGPSTLLSIQIYKTPNPPTFNTPTVMCSGGALSSLTIAAGTNVKWYSDVAGTNYLASGNNYLPSFSTNVVNDSTVSYYATSTVNGCESATAVVNIIINALPDAPSVPDIAAYCEAETILPITASGETGATFKWYSDVGLTTLESVNQTFNPMRIAPTYLTLDTLNYWVIQVGTDGCESLPQKVDIPVYPTPSKPVIDNTNPIYCSGDVIQAINVTSGSNIKWYDDVALTSIVSTTTSFTPPDPNSASDFTQKYFVTQTINGCESDTTQVTFVVNKTPDNPSVTATLSYCSGDVLQPMIVTGLVDNITWYSDVSLSTIVATTNTFTPTNNTVVTAETTYTYYVTDTHLGCEGIATQLDIVVHPLPVFDLFGIDDGEVFCKSDENPLIITTVSGGVLTSPTGALIRTNSEVVLENSPLGAHTIRYTYTNENGCVDFIERSFTIVDVPIVTFDYDVFCDTRTVEFRDGSTLQDSTSIISWEYDFGVGESSVTLTDSVSAASYQHTFNTAGFKTVVLTVITNQGCSEISSTETIFIGTPPEVAFEWKVPEFGADMLFEETSQAIGIDTLSIWQWDFGDGTIEIIDALTNPTGATRHRYSQVGEYDVELMVTTTKGCSKVIMEKVYVLPRVSLISEDDEYFENFNSSNGDWVHRGDSSSWDYGIANGTDLITETNAWVTNLTSNYHFNEHSFLYTPSFDISGLSRPMITFDMQFDMETDVDGLTLQYSLDSGQTWDILGSVDDPINWYNSEDVSINPGNQLLLSGDNPIGWSGSTVEEGAIFREFKSIRHSLDQFIGQEHLQFRFAFRSNSALVHEGVVIDNIFIGNRKKVVVLESMTNAGQLSDARSLPRLDSVLNYLSEDAFAINYHIKLSGYSDSLNTDNPEPSSGRKFYYGITDAPNTIVDGNSFQGHTDDFINNYQNYIATRALLDPEFDISLQLPSVGGTDEIEVTITANTEFSADDTEIVVHLVTVEREIFGVEVSRGLSRHSDVMKSMSPAPGAEGTSFVGRSWVTGSTETFTVEWDNPQVYDTDQAEVIAFVQNNITKEIYQAIRLDVSTLTSSDPVLSINTTDIIDWEVYPNPSSDIVNISAPSSFINCSYIVSNTNGKKILEDRFTGNTYSIDVNTLPTGVYILQHFQGDEVIGQPLKFVVVK</sequence>
<dbReference type="SMART" id="SM00089">
    <property type="entry name" value="PKD"/>
    <property type="match status" value="2"/>
</dbReference>
<feature type="signal peptide" evidence="2">
    <location>
        <begin position="1"/>
        <end position="24"/>
    </location>
</feature>
<accession>A0ABX8GVY2</accession>
<evidence type="ECO:0000313" key="5">
    <source>
        <dbReference type="Proteomes" id="UP000682802"/>
    </source>
</evidence>
<evidence type="ECO:0000256" key="2">
    <source>
        <dbReference type="SAM" id="SignalP"/>
    </source>
</evidence>
<feature type="chain" id="PRO_5046287069" evidence="2">
    <location>
        <begin position="25"/>
        <end position="2699"/>
    </location>
</feature>
<dbReference type="PROSITE" id="PS50093">
    <property type="entry name" value="PKD"/>
    <property type="match status" value="2"/>
</dbReference>
<dbReference type="RefSeq" id="WP_144074876.1">
    <property type="nucleotide sequence ID" value="NZ_CP076128.1"/>
</dbReference>
<dbReference type="Pfam" id="PF19081">
    <property type="entry name" value="Ig_7"/>
    <property type="match status" value="3"/>
</dbReference>
<feature type="region of interest" description="Disordered" evidence="1">
    <location>
        <begin position="214"/>
        <end position="241"/>
    </location>
</feature>
<protein>
    <submittedName>
        <fullName evidence="4">T9SS type A sorting domain-containing protein</fullName>
    </submittedName>
</protein>
<dbReference type="EMBL" id="CP076128">
    <property type="protein sequence ID" value="QWG07487.1"/>
    <property type="molecule type" value="Genomic_DNA"/>
</dbReference>
<feature type="compositionally biased region" description="Polar residues" evidence="1">
    <location>
        <begin position="340"/>
        <end position="350"/>
    </location>
</feature>
<evidence type="ECO:0000256" key="1">
    <source>
        <dbReference type="SAM" id="MobiDB-lite"/>
    </source>
</evidence>
<keyword evidence="5" id="KW-1185">Reference proteome</keyword>
<dbReference type="InterPro" id="IPR035986">
    <property type="entry name" value="PKD_dom_sf"/>
</dbReference>
<dbReference type="InterPro" id="IPR026444">
    <property type="entry name" value="Secre_tail"/>
</dbReference>
<evidence type="ECO:0000259" key="3">
    <source>
        <dbReference type="PROSITE" id="PS50093"/>
    </source>
</evidence>
<name>A0ABX8GVY2_9BACT</name>
<proteinExistence type="predicted"/>
<dbReference type="Proteomes" id="UP000682802">
    <property type="component" value="Chromosome 1"/>
</dbReference>
<dbReference type="InterPro" id="IPR022409">
    <property type="entry name" value="PKD/Chitinase_dom"/>
</dbReference>
<feature type="domain" description="PKD" evidence="3">
    <location>
        <begin position="2009"/>
        <end position="2070"/>
    </location>
</feature>
<evidence type="ECO:0000313" key="4">
    <source>
        <dbReference type="EMBL" id="QWG07487.1"/>
    </source>
</evidence>
<feature type="region of interest" description="Disordered" evidence="1">
    <location>
        <begin position="327"/>
        <end position="350"/>
    </location>
</feature>
<feature type="compositionally biased region" description="Low complexity" evidence="1">
    <location>
        <begin position="226"/>
        <end position="241"/>
    </location>
</feature>
<dbReference type="InterPro" id="IPR044016">
    <property type="entry name" value="Big_13"/>
</dbReference>
<dbReference type="NCBIfam" id="TIGR04183">
    <property type="entry name" value="Por_Secre_tail"/>
    <property type="match status" value="1"/>
</dbReference>
<dbReference type="Pfam" id="PF18911">
    <property type="entry name" value="PKD_4"/>
    <property type="match status" value="2"/>
</dbReference>
<dbReference type="Pfam" id="PF18962">
    <property type="entry name" value="Por_Secre_tail"/>
    <property type="match status" value="1"/>
</dbReference>
<gene>
    <name evidence="4" type="ORF">KM029_00705</name>
</gene>
<dbReference type="InterPro" id="IPR000601">
    <property type="entry name" value="PKD_dom"/>
</dbReference>
<dbReference type="Gene3D" id="2.60.120.260">
    <property type="entry name" value="Galactose-binding domain-like"/>
    <property type="match status" value="1"/>
</dbReference>
<dbReference type="SUPFAM" id="SSF49299">
    <property type="entry name" value="PKD domain"/>
    <property type="match status" value="2"/>
</dbReference>
<dbReference type="InterPro" id="IPR044023">
    <property type="entry name" value="Ig_7"/>
</dbReference>
<dbReference type="Pfam" id="PF19077">
    <property type="entry name" value="Big_13"/>
    <property type="match status" value="4"/>
</dbReference>
<organism evidence="4 5">
    <name type="scientific">Flammeovirga kamogawensis</name>
    <dbReference type="NCBI Taxonomy" id="373891"/>
    <lineage>
        <taxon>Bacteria</taxon>
        <taxon>Pseudomonadati</taxon>
        <taxon>Bacteroidota</taxon>
        <taxon>Cytophagia</taxon>
        <taxon>Cytophagales</taxon>
        <taxon>Flammeovirgaceae</taxon>
        <taxon>Flammeovirga</taxon>
    </lineage>
</organism>
<dbReference type="Gene3D" id="2.60.40.10">
    <property type="entry name" value="Immunoglobulins"/>
    <property type="match status" value="7"/>
</dbReference>
<dbReference type="InterPro" id="IPR013783">
    <property type="entry name" value="Ig-like_fold"/>
</dbReference>
<reference evidence="4 5" key="1">
    <citation type="submission" date="2021-05" db="EMBL/GenBank/DDBJ databases">
        <title>Comparative genomic studies on the polysaccharide-degrading batcterial strains of the Flammeovirga genus.</title>
        <authorList>
            <person name="Zewei F."/>
            <person name="Zheng Z."/>
            <person name="Yu L."/>
            <person name="Ruyue G."/>
            <person name="Yanhong M."/>
            <person name="Yuanyuan C."/>
            <person name="Jingyan G."/>
            <person name="Wenjun H."/>
        </authorList>
    </citation>
    <scope>NUCLEOTIDE SEQUENCE [LARGE SCALE GENOMIC DNA]</scope>
    <source>
        <strain evidence="4 5">YS10</strain>
    </source>
</reference>
<keyword evidence="2" id="KW-0732">Signal</keyword>
<feature type="domain" description="PKD" evidence="3">
    <location>
        <begin position="2118"/>
        <end position="2161"/>
    </location>
</feature>